<dbReference type="InterPro" id="IPR011993">
    <property type="entry name" value="PH-like_dom_sf"/>
</dbReference>
<dbReference type="Gene3D" id="1.20.5.390">
    <property type="entry name" value="L1 transposable element, trimerization domain"/>
    <property type="match status" value="1"/>
</dbReference>
<dbReference type="Pfam" id="PF00621">
    <property type="entry name" value="RhoGEF"/>
    <property type="match status" value="1"/>
</dbReference>
<dbReference type="SMART" id="SM00325">
    <property type="entry name" value="RhoGEF"/>
    <property type="match status" value="1"/>
</dbReference>
<evidence type="ECO:0008006" key="9">
    <source>
        <dbReference type="Google" id="ProtNLM"/>
    </source>
</evidence>
<evidence type="ECO:0000256" key="1">
    <source>
        <dbReference type="ARBA" id="ARBA00022443"/>
    </source>
</evidence>
<protein>
    <recommendedName>
        <fullName evidence="9">SH3 domain protein</fullName>
    </recommendedName>
</protein>
<dbReference type="Pfam" id="PF16523">
    <property type="entry name" value="betaPIX_CC"/>
    <property type="match status" value="1"/>
</dbReference>
<dbReference type="EMBL" id="JARK01001457">
    <property type="protein sequence ID" value="EYB99554.1"/>
    <property type="molecule type" value="Genomic_DNA"/>
</dbReference>
<feature type="coiled-coil region" evidence="3">
    <location>
        <begin position="595"/>
        <end position="625"/>
    </location>
</feature>
<feature type="compositionally biased region" description="Polar residues" evidence="4">
    <location>
        <begin position="628"/>
        <end position="638"/>
    </location>
</feature>
<keyword evidence="3" id="KW-0175">Coiled coil</keyword>
<dbReference type="InterPro" id="IPR000219">
    <property type="entry name" value="DH_dom"/>
</dbReference>
<dbReference type="PROSITE" id="PS50010">
    <property type="entry name" value="DH_2"/>
    <property type="match status" value="1"/>
</dbReference>
<dbReference type="InterPro" id="IPR032409">
    <property type="entry name" value="GEF6/7_CC"/>
</dbReference>
<dbReference type="PANTHER" id="PTHR46026:SF1">
    <property type="entry name" value="RHO-TYPE GUANINE NUCLEOTIDE EXCHANGE FACTOR, ISOFORM F"/>
    <property type="match status" value="1"/>
</dbReference>
<evidence type="ECO:0000256" key="3">
    <source>
        <dbReference type="SAM" id="Coils"/>
    </source>
</evidence>
<dbReference type="GO" id="GO:0005085">
    <property type="term" value="F:guanyl-nucleotide exchange factor activity"/>
    <property type="evidence" value="ECO:0007669"/>
    <property type="project" value="InterPro"/>
</dbReference>
<evidence type="ECO:0000259" key="6">
    <source>
        <dbReference type="PROSITE" id="PS50010"/>
    </source>
</evidence>
<evidence type="ECO:0000313" key="8">
    <source>
        <dbReference type="Proteomes" id="UP000024635"/>
    </source>
</evidence>
<dbReference type="Gene3D" id="1.20.900.10">
    <property type="entry name" value="Dbl homology (DH) domain"/>
    <property type="match status" value="1"/>
</dbReference>
<dbReference type="Proteomes" id="UP000024635">
    <property type="component" value="Unassembled WGS sequence"/>
</dbReference>
<dbReference type="GO" id="GO:0016192">
    <property type="term" value="P:vesicle-mediated transport"/>
    <property type="evidence" value="ECO:0007669"/>
    <property type="project" value="UniProtKB-ARBA"/>
</dbReference>
<dbReference type="PROSITE" id="PS50002">
    <property type="entry name" value="SH3"/>
    <property type="match status" value="1"/>
</dbReference>
<dbReference type="AlphaFoldDB" id="A0A016TAD0"/>
<feature type="domain" description="SH3" evidence="5">
    <location>
        <begin position="13"/>
        <end position="72"/>
    </location>
</feature>
<dbReference type="PANTHER" id="PTHR46026">
    <property type="entry name" value="RHO-TYPE GUANINE NUCLEOTIDE EXCHANGE FACTOR, ISOFORM F"/>
    <property type="match status" value="1"/>
</dbReference>
<proteinExistence type="predicted"/>
<feature type="region of interest" description="Disordered" evidence="4">
    <location>
        <begin position="626"/>
        <end position="648"/>
    </location>
</feature>
<dbReference type="Gene3D" id="2.30.29.30">
    <property type="entry name" value="Pleckstrin-homology domain (PH domain)/Phosphotyrosine-binding domain (PTB)"/>
    <property type="match status" value="1"/>
</dbReference>
<keyword evidence="1 2" id="KW-0728">SH3 domain</keyword>
<comment type="caution">
    <text evidence="7">The sequence shown here is derived from an EMBL/GenBank/DDBJ whole genome shotgun (WGS) entry which is preliminary data.</text>
</comment>
<dbReference type="CDD" id="cd11877">
    <property type="entry name" value="SH3_PIX"/>
    <property type="match status" value="1"/>
</dbReference>
<evidence type="ECO:0000256" key="4">
    <source>
        <dbReference type="SAM" id="MobiDB-lite"/>
    </source>
</evidence>
<dbReference type="InterPro" id="IPR035899">
    <property type="entry name" value="DBL_dom_sf"/>
</dbReference>
<dbReference type="SUPFAM" id="SSF48065">
    <property type="entry name" value="DBL homology domain (DH-domain)"/>
    <property type="match status" value="1"/>
</dbReference>
<evidence type="ECO:0000259" key="5">
    <source>
        <dbReference type="PROSITE" id="PS50002"/>
    </source>
</evidence>
<evidence type="ECO:0000313" key="7">
    <source>
        <dbReference type="EMBL" id="EYB99554.1"/>
    </source>
</evidence>
<dbReference type="Pfam" id="PF00018">
    <property type="entry name" value="SH3_1"/>
    <property type="match status" value="1"/>
</dbReference>
<sequence length="705" mass="78276">MTEAGVDNQLLEPNVIVAKAKYNFEGKNNDELTFCKNDMITITQQIEGGWWEGTINGKTGWFPSNYASIITEKDKLMRSKSVPNAAALANGVNAANGIAVSGDVVSSNAARSQFRAEIMRDFIRSEDAYVASVQRTHEELLLPIRAAAILTPEDYAVLSCYIEDIAALQKSTLYRLKEALSLEVPHQRIGGILIASAAELKRLLVAYCENHPKAVEVLNEKMDAVRSVLLARGKDVPSLIAGLSEPFRHLDKYPAVLQELERNMPEGHVDRGDVQRSCAVFKDMKALCEAVRKQKELQLELLYTGQVEGWASFEQRGRILYVSVAPVTCDGVCDDRCFALFSRMLIVLEITLDVNSYRLHRKIPTNGLRVRVMENRGGLIVGDMEIQISSWFDIERWLEAFARCEGIVIEETSIMTPPPMPQSFAVNNMHVLSPSRKADISDMPLAERAVVGRKPSIGHNDLRLNHELEMILPDDPDEPDLNSSNRRSLNDGSKKLCFRVVPPHRSVLATSTSKKNVKMRKEVNVGEQHDAQLLRIIEAYCSGAVRAVPAAADCRPPQLIVAEDEKILVEEVVGDEIVIQEKSLVDTVYALKDQVTGLRQELASVSRALDREQRARRRLEEIVRRGSMNASSPVSTPRPTVEMNSDGGRMLNVGRRCVSSTLLTGAKRLLCSDSAEVQFIVNNFTVKRDTSPVNQSSSIAPSNAF</sequence>
<feature type="domain" description="DH" evidence="6">
    <location>
        <begin position="114"/>
        <end position="291"/>
    </location>
</feature>
<dbReference type="OrthoDB" id="443981at2759"/>
<gene>
    <name evidence="7" type="primary">Acey_s0121.g1010</name>
    <name evidence="7" type="synonym">Acey-pix-1</name>
    <name evidence="7" type="ORF">Y032_0121g1010</name>
</gene>
<dbReference type="PRINTS" id="PR00452">
    <property type="entry name" value="SH3DOMAIN"/>
</dbReference>
<accession>A0A016TAD0</accession>
<name>A0A016TAD0_9BILA</name>
<dbReference type="Gene3D" id="2.30.30.40">
    <property type="entry name" value="SH3 Domains"/>
    <property type="match status" value="1"/>
</dbReference>
<dbReference type="InterPro" id="IPR036028">
    <property type="entry name" value="SH3-like_dom_sf"/>
</dbReference>
<dbReference type="FunFam" id="2.30.30.40:FF:000072">
    <property type="entry name" value="Unconventional Myosin IB"/>
    <property type="match status" value="1"/>
</dbReference>
<dbReference type="SUPFAM" id="SSF50044">
    <property type="entry name" value="SH3-domain"/>
    <property type="match status" value="1"/>
</dbReference>
<evidence type="ECO:0000256" key="2">
    <source>
        <dbReference type="PROSITE-ProRule" id="PRU00192"/>
    </source>
</evidence>
<dbReference type="STRING" id="53326.A0A016TAD0"/>
<keyword evidence="8" id="KW-1185">Reference proteome</keyword>
<dbReference type="InterPro" id="IPR001452">
    <property type="entry name" value="SH3_domain"/>
</dbReference>
<reference evidence="8" key="1">
    <citation type="journal article" date="2015" name="Nat. Genet.">
        <title>The genome and transcriptome of the zoonotic hookworm Ancylostoma ceylanicum identify infection-specific gene families.</title>
        <authorList>
            <person name="Schwarz E.M."/>
            <person name="Hu Y."/>
            <person name="Antoshechkin I."/>
            <person name="Miller M.M."/>
            <person name="Sternberg P.W."/>
            <person name="Aroian R.V."/>
        </authorList>
    </citation>
    <scope>NUCLEOTIDE SEQUENCE</scope>
    <source>
        <strain evidence="8">HY135</strain>
    </source>
</reference>
<dbReference type="CDD" id="cd00160">
    <property type="entry name" value="RhoGEF"/>
    <property type="match status" value="1"/>
</dbReference>
<organism evidence="7 8">
    <name type="scientific">Ancylostoma ceylanicum</name>
    <dbReference type="NCBI Taxonomy" id="53326"/>
    <lineage>
        <taxon>Eukaryota</taxon>
        <taxon>Metazoa</taxon>
        <taxon>Ecdysozoa</taxon>
        <taxon>Nematoda</taxon>
        <taxon>Chromadorea</taxon>
        <taxon>Rhabditida</taxon>
        <taxon>Rhabditina</taxon>
        <taxon>Rhabditomorpha</taxon>
        <taxon>Strongyloidea</taxon>
        <taxon>Ancylostomatidae</taxon>
        <taxon>Ancylostomatinae</taxon>
        <taxon>Ancylostoma</taxon>
    </lineage>
</organism>
<dbReference type="GO" id="GO:0005737">
    <property type="term" value="C:cytoplasm"/>
    <property type="evidence" value="ECO:0007669"/>
    <property type="project" value="TreeGrafter"/>
</dbReference>
<dbReference type="SMART" id="SM00326">
    <property type="entry name" value="SH3"/>
    <property type="match status" value="1"/>
</dbReference>